<dbReference type="Pfam" id="PF01370">
    <property type="entry name" value="Epimerase"/>
    <property type="match status" value="1"/>
</dbReference>
<dbReference type="RefSeq" id="WP_092648050.1">
    <property type="nucleotide sequence ID" value="NZ_LT629792.1"/>
</dbReference>
<evidence type="ECO:0000313" key="2">
    <source>
        <dbReference type="EMBL" id="SDT85428.1"/>
    </source>
</evidence>
<dbReference type="EMBL" id="LT629792">
    <property type="protein sequence ID" value="SDT85428.1"/>
    <property type="molecule type" value="Genomic_DNA"/>
</dbReference>
<dbReference type="Gene3D" id="3.40.50.720">
    <property type="entry name" value="NAD(P)-binding Rossmann-like Domain"/>
    <property type="match status" value="1"/>
</dbReference>
<sequence>MHTNATEYPRILVTGSSGYVGSNLVPALEARGYAVRCFDQVAPASGTRGSLVHDGVCSAQREYVTGSVLEPAQVDEAMRGVDGVIHLAAAITLKKRDPQAWRLNSAGPGVVARSALKHHIRMVHCSSVHALDNATKGVITEKSPPAGPDRPLYDRSKAAGNRAVRRQIARGLDAVVCMPTGIIGPTDPTQSRVNEIILDAARGRVPAVVAGGFDWVDVRDVAGGLIDAFEKGQTSQQYLLPGVRASMSTLVRIASALAGHSGRAVPVFPLRWVDWLAPVGEKIGSWVNSDIFTSASLGALEDLPHVSGAKARNEWDYQPRSLAVTIRDLLVDVGIDVVDDPGAMVEMRRDLEAM</sequence>
<protein>
    <submittedName>
        <fullName evidence="2">Dihydroflavonol-4-reductase</fullName>
    </submittedName>
</protein>
<dbReference type="PANTHER" id="PTHR48079:SF6">
    <property type="entry name" value="NAD(P)-BINDING DOMAIN-CONTAINING PROTEIN-RELATED"/>
    <property type="match status" value="1"/>
</dbReference>
<reference evidence="2 3" key="1">
    <citation type="submission" date="2016-10" db="EMBL/GenBank/DDBJ databases">
        <authorList>
            <person name="Varghese N."/>
            <person name="Submissions S."/>
        </authorList>
    </citation>
    <scope>NUCLEOTIDE SEQUENCE [LARGE SCALE GENOMIC DNA]</scope>
    <source>
        <strain evidence="2 3">DSM 9169</strain>
    </source>
</reference>
<evidence type="ECO:0000313" key="3">
    <source>
        <dbReference type="Proteomes" id="UP000198976"/>
    </source>
</evidence>
<organism evidence="2 3">
    <name type="scientific">Schaalia radingae</name>
    <dbReference type="NCBI Taxonomy" id="131110"/>
    <lineage>
        <taxon>Bacteria</taxon>
        <taxon>Bacillati</taxon>
        <taxon>Actinomycetota</taxon>
        <taxon>Actinomycetes</taxon>
        <taxon>Actinomycetales</taxon>
        <taxon>Actinomycetaceae</taxon>
        <taxon>Schaalia</taxon>
    </lineage>
</organism>
<dbReference type="PANTHER" id="PTHR48079">
    <property type="entry name" value="PROTEIN YEEZ"/>
    <property type="match status" value="1"/>
</dbReference>
<feature type="domain" description="NAD-dependent epimerase/dehydratase" evidence="1">
    <location>
        <begin position="11"/>
        <end position="237"/>
    </location>
</feature>
<gene>
    <name evidence="2" type="ORF">SAMN04489714_0044</name>
</gene>
<accession>A0ABY0V4L3</accession>
<dbReference type="InterPro" id="IPR001509">
    <property type="entry name" value="Epimerase_deHydtase"/>
</dbReference>
<dbReference type="SUPFAM" id="SSF51735">
    <property type="entry name" value="NAD(P)-binding Rossmann-fold domains"/>
    <property type="match status" value="1"/>
</dbReference>
<dbReference type="InterPro" id="IPR036291">
    <property type="entry name" value="NAD(P)-bd_dom_sf"/>
</dbReference>
<proteinExistence type="predicted"/>
<evidence type="ECO:0000259" key="1">
    <source>
        <dbReference type="Pfam" id="PF01370"/>
    </source>
</evidence>
<keyword evidence="3" id="KW-1185">Reference proteome</keyword>
<name>A0ABY0V4L3_9ACTO</name>
<dbReference type="Proteomes" id="UP000198976">
    <property type="component" value="Chromosome I"/>
</dbReference>
<dbReference type="InterPro" id="IPR051783">
    <property type="entry name" value="NAD(P)-dependent_oxidoreduct"/>
</dbReference>